<dbReference type="PANTHER" id="PTHR12428:SF65">
    <property type="entry name" value="CYTOCHROME C OXIDASE ASSEMBLY PROTEIN COX18, MITOCHONDRIAL"/>
    <property type="match status" value="1"/>
</dbReference>
<evidence type="ECO:0000256" key="2">
    <source>
        <dbReference type="ARBA" id="ARBA00010527"/>
    </source>
</evidence>
<sequence length="272" mass="28662">MDTLLTPITHALASVLAGAHSLATDLGLASGSASAWLLAIAAVVVTVRSLMLPLVVRGVRDSHARAKARPQLLALQERYKGTRDPERLQRMRAEQKKIHAEHGVSTWGIAPMLLQLPLLLALYRVISDVTAGQGVGALDAGLVASATSASVLGLHLSSRLGSAFAASPSAGLVLVAVVVLSALLSFATQRWFALPMMDPTGQPELMVQVQQWMPLVGAVGVLVSAAFVPAGLIVYWCLSNLWTFVQQGLVWRFAPTPGSPAALRRTGTTARA</sequence>
<evidence type="ECO:0000256" key="10">
    <source>
        <dbReference type="ARBA" id="ARBA00033245"/>
    </source>
</evidence>
<dbReference type="Proteomes" id="UP000588586">
    <property type="component" value="Unassembled WGS sequence"/>
</dbReference>
<evidence type="ECO:0000259" key="14">
    <source>
        <dbReference type="Pfam" id="PF02096"/>
    </source>
</evidence>
<dbReference type="RefSeq" id="WP_171241641.1">
    <property type="nucleotide sequence ID" value="NZ_JABEPQ010000001.1"/>
</dbReference>
<evidence type="ECO:0000256" key="11">
    <source>
        <dbReference type="ARBA" id="ARBA00033342"/>
    </source>
</evidence>
<evidence type="ECO:0000256" key="1">
    <source>
        <dbReference type="ARBA" id="ARBA00004141"/>
    </source>
</evidence>
<evidence type="ECO:0000256" key="8">
    <source>
        <dbReference type="ARBA" id="ARBA00026028"/>
    </source>
</evidence>
<comment type="subunit">
    <text evidence="8">Interacts with the Sec translocase complex via SecD. Specifically interacts with transmembrane segments of nascent integral membrane proteins during membrane integration.</text>
</comment>
<keyword evidence="4 12" id="KW-0812">Transmembrane</keyword>
<evidence type="ECO:0000256" key="9">
    <source>
        <dbReference type="ARBA" id="ARBA00031538"/>
    </source>
</evidence>
<evidence type="ECO:0000256" key="6">
    <source>
        <dbReference type="ARBA" id="ARBA00023136"/>
    </source>
</evidence>
<dbReference type="AlphaFoldDB" id="A0A849H3Y6"/>
<gene>
    <name evidence="15" type="primary">yidC</name>
    <name evidence="15" type="ORF">HJG52_00540</name>
</gene>
<feature type="transmembrane region" description="Helical" evidence="13">
    <location>
        <begin position="212"/>
        <end position="238"/>
    </location>
</feature>
<feature type="transmembrane region" description="Helical" evidence="13">
    <location>
        <begin position="104"/>
        <end position="126"/>
    </location>
</feature>
<organism evidence="15 16">
    <name type="scientific">Knoellia koreensis</name>
    <dbReference type="NCBI Taxonomy" id="2730921"/>
    <lineage>
        <taxon>Bacteria</taxon>
        <taxon>Bacillati</taxon>
        <taxon>Actinomycetota</taxon>
        <taxon>Actinomycetes</taxon>
        <taxon>Micrococcales</taxon>
        <taxon>Intrasporangiaceae</taxon>
        <taxon>Knoellia</taxon>
    </lineage>
</organism>
<dbReference type="GO" id="GO:0032977">
    <property type="term" value="F:membrane insertase activity"/>
    <property type="evidence" value="ECO:0007669"/>
    <property type="project" value="InterPro"/>
</dbReference>
<feature type="transmembrane region" description="Helical" evidence="13">
    <location>
        <begin position="33"/>
        <end position="56"/>
    </location>
</feature>
<feature type="transmembrane region" description="Helical" evidence="13">
    <location>
        <begin position="169"/>
        <end position="192"/>
    </location>
</feature>
<keyword evidence="16" id="KW-1185">Reference proteome</keyword>
<dbReference type="Pfam" id="PF02096">
    <property type="entry name" value="60KD_IMP"/>
    <property type="match status" value="1"/>
</dbReference>
<reference evidence="15 16" key="1">
    <citation type="submission" date="2020-04" db="EMBL/GenBank/DDBJ databases">
        <title>Knoellia sp. isolate from air conditioner.</title>
        <authorList>
            <person name="Chea S."/>
            <person name="Kim D.-U."/>
        </authorList>
    </citation>
    <scope>NUCLEOTIDE SEQUENCE [LARGE SCALE GENOMIC DNA]</scope>
    <source>
        <strain evidence="15 16">DB2414S</strain>
    </source>
</reference>
<evidence type="ECO:0000313" key="15">
    <source>
        <dbReference type="EMBL" id="NNM44496.1"/>
    </source>
</evidence>
<evidence type="ECO:0000256" key="5">
    <source>
        <dbReference type="ARBA" id="ARBA00022989"/>
    </source>
</evidence>
<feature type="domain" description="Membrane insertase YidC/Oxa/ALB C-terminal" evidence="14">
    <location>
        <begin position="36"/>
        <end position="250"/>
    </location>
</feature>
<evidence type="ECO:0000256" key="4">
    <source>
        <dbReference type="ARBA" id="ARBA00022692"/>
    </source>
</evidence>
<dbReference type="InterPro" id="IPR028055">
    <property type="entry name" value="YidC/Oxa/ALB_C"/>
</dbReference>
<evidence type="ECO:0000313" key="16">
    <source>
        <dbReference type="Proteomes" id="UP000588586"/>
    </source>
</evidence>
<dbReference type="GO" id="GO:0051205">
    <property type="term" value="P:protein insertion into membrane"/>
    <property type="evidence" value="ECO:0007669"/>
    <property type="project" value="TreeGrafter"/>
</dbReference>
<evidence type="ECO:0000256" key="3">
    <source>
        <dbReference type="ARBA" id="ARBA00015325"/>
    </source>
</evidence>
<comment type="subcellular location">
    <subcellularLocation>
        <location evidence="1 12">Membrane</location>
        <topology evidence="1 12">Multi-pass membrane protein</topology>
    </subcellularLocation>
</comment>
<evidence type="ECO:0000256" key="7">
    <source>
        <dbReference type="ARBA" id="ARBA00025034"/>
    </source>
</evidence>
<dbReference type="NCBIfam" id="TIGR03592">
    <property type="entry name" value="yidC_oxa1_cterm"/>
    <property type="match status" value="1"/>
</dbReference>
<evidence type="ECO:0000256" key="12">
    <source>
        <dbReference type="RuleBase" id="RU003945"/>
    </source>
</evidence>
<keyword evidence="5 13" id="KW-1133">Transmembrane helix</keyword>
<dbReference type="EMBL" id="JABEPQ010000001">
    <property type="protein sequence ID" value="NNM44496.1"/>
    <property type="molecule type" value="Genomic_DNA"/>
</dbReference>
<dbReference type="InterPro" id="IPR001708">
    <property type="entry name" value="YidC/ALB3/OXA1/COX18"/>
</dbReference>
<accession>A0A849H3Y6</accession>
<dbReference type="PANTHER" id="PTHR12428">
    <property type="entry name" value="OXA1"/>
    <property type="match status" value="1"/>
</dbReference>
<comment type="caution">
    <text evidence="15">The sequence shown here is derived from an EMBL/GenBank/DDBJ whole genome shotgun (WGS) entry which is preliminary data.</text>
</comment>
<proteinExistence type="inferred from homology"/>
<comment type="function">
    <text evidence="7">Required for the insertion and/or proper folding and/or complex formation of integral membrane proteins into the membrane. Involved in integration of membrane proteins that insert both dependently and independently of the Sec translocase complex, as well as at least some lipoproteins. Aids folding of multispanning membrane proteins.</text>
</comment>
<name>A0A849H3Y6_9MICO</name>
<protein>
    <recommendedName>
        <fullName evidence="3">Membrane protein insertase YidC</fullName>
    </recommendedName>
    <alternativeName>
        <fullName evidence="11">Foldase YidC</fullName>
    </alternativeName>
    <alternativeName>
        <fullName evidence="10">Membrane integrase YidC</fullName>
    </alternativeName>
    <alternativeName>
        <fullName evidence="9">Membrane protein YidC</fullName>
    </alternativeName>
</protein>
<keyword evidence="6 13" id="KW-0472">Membrane</keyword>
<comment type="similarity">
    <text evidence="2">Belongs to the OXA1/ALB3/YidC family. Type 1 subfamily.</text>
</comment>
<evidence type="ECO:0000256" key="13">
    <source>
        <dbReference type="SAM" id="Phobius"/>
    </source>
</evidence>
<dbReference type="GO" id="GO:0005886">
    <property type="term" value="C:plasma membrane"/>
    <property type="evidence" value="ECO:0007669"/>
    <property type="project" value="TreeGrafter"/>
</dbReference>
<feature type="transmembrane region" description="Helical" evidence="13">
    <location>
        <begin position="138"/>
        <end position="157"/>
    </location>
</feature>